<dbReference type="SUPFAM" id="SSF48452">
    <property type="entry name" value="TPR-like"/>
    <property type="match status" value="1"/>
</dbReference>
<protein>
    <recommendedName>
        <fullName evidence="3">MalT-like TPR region domain-containing protein</fullName>
    </recommendedName>
</protein>
<evidence type="ECO:0000313" key="1">
    <source>
        <dbReference type="EMBL" id="MDC7225526.1"/>
    </source>
</evidence>
<dbReference type="AlphaFoldDB" id="A0AAJ1MJ54"/>
<dbReference type="Gene3D" id="1.25.40.10">
    <property type="entry name" value="Tetratricopeptide repeat domain"/>
    <property type="match status" value="1"/>
</dbReference>
<name>A0AAJ1MJ54_9SPIO</name>
<evidence type="ECO:0008006" key="3">
    <source>
        <dbReference type="Google" id="ProtNLM"/>
    </source>
</evidence>
<reference evidence="1 2" key="1">
    <citation type="submission" date="2022-12" db="EMBL/GenBank/DDBJ databases">
        <title>Metagenome assembled genome from gulf of manar.</title>
        <authorList>
            <person name="Kohli P."/>
            <person name="Pk S."/>
            <person name="Venkata Ramana C."/>
            <person name="Sasikala C."/>
        </authorList>
    </citation>
    <scope>NUCLEOTIDE SEQUENCE [LARGE SCALE GENOMIC DNA]</scope>
    <source>
        <strain evidence="1">JB008</strain>
    </source>
</reference>
<sequence>MKGIFIVLEISNLQQYLIVDAPAANDMVKNCERCMNSALRAEMIIAGSFLIFSIQAELDNAAAATEAAENLLEIINGYSEEIHEYSMMMLYRKNSSSEKIEEELKQTYFTIAVDRALLIENRVAEAAGVKSLDDSVPGFKTLRADEHFSKTEDSEKLRHLTNPAEVSKLVRLMVPELGIEPGPQKFILSGGSELIVRLHINEAVNEASGKGRAEAIYIDILDDETDVTSPFLRSIDKNLIPMVEGYLEGVELKTWRAGKYRFEHNNSDYPEEYFFSTYCLYLKGVLRSFKEALQPPVIIFTGLKKTSDTFLRYAVRILEYLNEDSSPFVFIIGEDNEIDFKLYDYFSDTREVRCGERIEAPDRAGKLSYLNSRLLYILDLFEGIFEAVMMEDFLIKLGFSQSEIALGLRTLESEGCIIVSRYVKVVRTRSLSKLADKISEKEEIFNTMAVFLSENIYSGRTMDYGRSAVKLAGASDMMQVGAAVFKCLTVMLDYGRSSFVLNYLAEYKQLVPVLSDALELRCFLIEYNKTAGLNVLKGFPDNPESPTDMNNSLLLLEASRYFYAMSDYQRALDYVKKVLIFLQEGDFPRLEGTVFIELGVLMLCKGKLLESSEYLNLAVEKLTGCGDDFNLMKAYLFTAVQQYIWGSLDASLESTDKSLDIADNSGRKEWQFYIEFFKCRLFFELGRYYDAEKLLSDCLLRSEIYRDDERKKIFSAWTARACIYQGKIYRGINMLLSLNEDPEVLFFLSEAYYFNGNMEKAVESIEKAGSEEAYFNLGFMPLEQITWKNGFTSIEGRVLRSDKGTGVLLHNIKALQAFLLGLTGNREYGTEILFTLTRDEKISENDPYNRLYFYLYCQLLEIRQNTAMVDKLTLISKALKYLQQTSSRINNPRVRQQFMLKNYWNSRLVSEAQKEKLI</sequence>
<gene>
    <name evidence="1" type="ORF">PQJ61_02035</name>
</gene>
<evidence type="ECO:0000313" key="2">
    <source>
        <dbReference type="Proteomes" id="UP001221217"/>
    </source>
</evidence>
<dbReference type="Proteomes" id="UP001221217">
    <property type="component" value="Unassembled WGS sequence"/>
</dbReference>
<dbReference type="EMBL" id="JAQQAL010000007">
    <property type="protein sequence ID" value="MDC7225526.1"/>
    <property type="molecule type" value="Genomic_DNA"/>
</dbReference>
<accession>A0AAJ1MJ54</accession>
<organism evidence="1 2">
    <name type="scientific">Candidatus Thalassospirochaeta sargassi</name>
    <dbReference type="NCBI Taxonomy" id="3119039"/>
    <lineage>
        <taxon>Bacteria</taxon>
        <taxon>Pseudomonadati</taxon>
        <taxon>Spirochaetota</taxon>
        <taxon>Spirochaetia</taxon>
        <taxon>Spirochaetales</taxon>
        <taxon>Spirochaetaceae</taxon>
        <taxon>Candidatus Thalassospirochaeta</taxon>
    </lineage>
</organism>
<dbReference type="InterPro" id="IPR011990">
    <property type="entry name" value="TPR-like_helical_dom_sf"/>
</dbReference>
<proteinExistence type="predicted"/>
<comment type="caution">
    <text evidence="1">The sequence shown here is derived from an EMBL/GenBank/DDBJ whole genome shotgun (WGS) entry which is preliminary data.</text>
</comment>